<dbReference type="EMBL" id="JALNTZ010000002">
    <property type="protein sequence ID" value="KAJ3660228.1"/>
    <property type="molecule type" value="Genomic_DNA"/>
</dbReference>
<evidence type="ECO:0000256" key="10">
    <source>
        <dbReference type="SAM" id="Phobius"/>
    </source>
</evidence>
<evidence type="ECO:0000256" key="5">
    <source>
        <dbReference type="ARBA" id="ARBA00022725"/>
    </source>
</evidence>
<dbReference type="GO" id="GO:0005886">
    <property type="term" value="C:plasma membrane"/>
    <property type="evidence" value="ECO:0007669"/>
    <property type="project" value="UniProtKB-SubCell"/>
</dbReference>
<keyword evidence="6 10" id="KW-1133">Transmembrane helix</keyword>
<dbReference type="AlphaFoldDB" id="A0AA38IRV1"/>
<keyword evidence="9" id="KW-0807">Transducer</keyword>
<protein>
    <recommendedName>
        <fullName evidence="13">Odorant receptor</fullName>
    </recommendedName>
</protein>
<feature type="transmembrane region" description="Helical" evidence="10">
    <location>
        <begin position="410"/>
        <end position="433"/>
    </location>
</feature>
<feature type="transmembrane region" description="Helical" evidence="10">
    <location>
        <begin position="457"/>
        <end position="486"/>
    </location>
</feature>
<dbReference type="InterPro" id="IPR004117">
    <property type="entry name" value="7tm6_olfct_rcpt"/>
</dbReference>
<keyword evidence="3" id="KW-0716">Sensory transduction</keyword>
<dbReference type="Pfam" id="PF02949">
    <property type="entry name" value="7tm_6"/>
    <property type="match status" value="3"/>
</dbReference>
<keyword evidence="5" id="KW-0552">Olfaction</keyword>
<evidence type="ECO:0000256" key="9">
    <source>
        <dbReference type="ARBA" id="ARBA00023224"/>
    </source>
</evidence>
<sequence length="964" mass="111486">MRLCHFLIVDIFEIRILAFGLFLIKLILSPLLLLQAYFFLQKFELNYFVQYGPMYFVCVYALMCIFCQTYITGMITKKVHEIETYQIDDATDEIEEKIKQTWFVITMCTFLSIASGFVLFISYVIPTPEDNDFIWCFKLVNLYFPQWETFIVCCLMKPAVFGLTYVGVSIPAFAVFYYHGHIQLQKLMFKHALQNINLNCSDLTSTSYQQEVNTRLVRCARSYIFMFKYGLRILRQAQIFVLPFQVVGIVFMASIVLFCFTFEGSLSSQYFRIVAHVLTAFGTLVGCVVSGQGIEDLSPEVADALCEVDWFNWNQRNKRIYLIFLTGTTKVFKIKYSENISLNYKLGLEIIKAVFSAISIIYSLQKQKALMCIFCQTYITGIIAKKVHEIEPYQIDDATDEIEEKIKQTWFVITACTFLSIVSGVVLFISYVIPTPEDNDFIWCFKLVNLYFPQWETFIVCCVMKPAIFGLTYTGVSIPAFAIFYYHGHIQLQMLMFKHALQNINLNCSDLTSTSYQEEVNTKLVRCVRSHSFMFEYGLRILRQAQIFVLPFQVVGIVFMASIVLFCLTFEGSLSSQYFRIVAHVFTAVGTLVGCVVSGQGIEDLSPEMSHSLYELDWCDWDQRNKRIYLIFLTGMTKVFKIKYSENISLNYKLGLQALMCIFCQSYITEMITKKVHQIQTWQIEDAPREIQEKIKQTWFVITLCILLSTAASFVLFISYVLPTAQDNDIIWTFKLVNLYLPQWESLVVWCLLKPTIFTLCYLGISVPSFAIYYYYGHISLQKHMFKHHLQNINPNLSFANYHQEVNRRLLVCVRGHTRVVKYGFKILRHAQIYVLPYRILGIAYMAGLALFCFTFEGSLSSQYFRVAAHLLSAITTLVGSAVSGQGTEDLSPEIADALCEVDWCDWDQRNKRIYLIFLTSMNKIFKIKYSDSISVNYSLGIEVIKAVFSAICIIYNLHQQKLN</sequence>
<gene>
    <name evidence="11" type="ORF">Zmor_004690</name>
</gene>
<feature type="transmembrane region" description="Helical" evidence="10">
    <location>
        <begin position="102"/>
        <end position="125"/>
    </location>
</feature>
<keyword evidence="8" id="KW-0675">Receptor</keyword>
<feature type="transmembrane region" description="Helical" evidence="10">
    <location>
        <begin position="52"/>
        <end position="71"/>
    </location>
</feature>
<keyword evidence="4 10" id="KW-0812">Transmembrane</keyword>
<comment type="subcellular location">
    <subcellularLocation>
        <location evidence="1">Cell membrane</location>
        <topology evidence="1">Multi-pass membrane protein</topology>
    </subcellularLocation>
</comment>
<feature type="transmembrane region" description="Helical" evidence="10">
    <location>
        <begin position="547"/>
        <end position="566"/>
    </location>
</feature>
<keyword evidence="7 10" id="KW-0472">Membrane</keyword>
<evidence type="ECO:0000256" key="6">
    <source>
        <dbReference type="ARBA" id="ARBA00022989"/>
    </source>
</evidence>
<feature type="transmembrane region" description="Helical" evidence="10">
    <location>
        <begin position="149"/>
        <end position="178"/>
    </location>
</feature>
<dbReference type="GO" id="GO:0005549">
    <property type="term" value="F:odorant binding"/>
    <property type="evidence" value="ECO:0007669"/>
    <property type="project" value="InterPro"/>
</dbReference>
<dbReference type="PANTHER" id="PTHR21137:SF35">
    <property type="entry name" value="ODORANT RECEPTOR 19A-RELATED"/>
    <property type="match status" value="1"/>
</dbReference>
<evidence type="ECO:0000313" key="12">
    <source>
        <dbReference type="Proteomes" id="UP001168821"/>
    </source>
</evidence>
<evidence type="ECO:0000313" key="11">
    <source>
        <dbReference type="EMBL" id="KAJ3660228.1"/>
    </source>
</evidence>
<name>A0AA38IRV1_9CUCU</name>
<feature type="transmembrane region" description="Helical" evidence="10">
    <location>
        <begin position="938"/>
        <end position="958"/>
    </location>
</feature>
<comment type="caution">
    <text evidence="11">The sequence shown here is derived from an EMBL/GenBank/DDBJ whole genome shotgun (WGS) entry which is preliminary data.</text>
</comment>
<evidence type="ECO:0000256" key="2">
    <source>
        <dbReference type="ARBA" id="ARBA00022475"/>
    </source>
</evidence>
<dbReference type="GO" id="GO:0004984">
    <property type="term" value="F:olfactory receptor activity"/>
    <property type="evidence" value="ECO:0007669"/>
    <property type="project" value="InterPro"/>
</dbReference>
<evidence type="ECO:0000256" key="3">
    <source>
        <dbReference type="ARBA" id="ARBA00022606"/>
    </source>
</evidence>
<dbReference type="Proteomes" id="UP001168821">
    <property type="component" value="Unassembled WGS sequence"/>
</dbReference>
<evidence type="ECO:0008006" key="13">
    <source>
        <dbReference type="Google" id="ProtNLM"/>
    </source>
</evidence>
<dbReference type="GO" id="GO:0007165">
    <property type="term" value="P:signal transduction"/>
    <property type="evidence" value="ECO:0007669"/>
    <property type="project" value="UniProtKB-KW"/>
</dbReference>
<keyword evidence="12" id="KW-1185">Reference proteome</keyword>
<feature type="transmembrane region" description="Helical" evidence="10">
    <location>
        <begin position="699"/>
        <end position="722"/>
    </location>
</feature>
<organism evidence="11 12">
    <name type="scientific">Zophobas morio</name>
    <dbReference type="NCBI Taxonomy" id="2755281"/>
    <lineage>
        <taxon>Eukaryota</taxon>
        <taxon>Metazoa</taxon>
        <taxon>Ecdysozoa</taxon>
        <taxon>Arthropoda</taxon>
        <taxon>Hexapoda</taxon>
        <taxon>Insecta</taxon>
        <taxon>Pterygota</taxon>
        <taxon>Neoptera</taxon>
        <taxon>Endopterygota</taxon>
        <taxon>Coleoptera</taxon>
        <taxon>Polyphaga</taxon>
        <taxon>Cucujiformia</taxon>
        <taxon>Tenebrionidae</taxon>
        <taxon>Zophobas</taxon>
    </lineage>
</organism>
<feature type="transmembrane region" description="Helical" evidence="10">
    <location>
        <begin position="239"/>
        <end position="258"/>
    </location>
</feature>
<evidence type="ECO:0000256" key="7">
    <source>
        <dbReference type="ARBA" id="ARBA00023136"/>
    </source>
</evidence>
<feature type="transmembrane region" description="Helical" evidence="10">
    <location>
        <begin position="747"/>
        <end position="776"/>
    </location>
</feature>
<feature type="transmembrane region" description="Helical" evidence="10">
    <location>
        <begin position="12"/>
        <end position="40"/>
    </location>
</feature>
<reference evidence="11" key="1">
    <citation type="journal article" date="2023" name="G3 (Bethesda)">
        <title>Whole genome assemblies of Zophobas morio and Tenebrio molitor.</title>
        <authorList>
            <person name="Kaur S."/>
            <person name="Stinson S.A."/>
            <person name="diCenzo G.C."/>
        </authorList>
    </citation>
    <scope>NUCLEOTIDE SEQUENCE</scope>
    <source>
        <strain evidence="11">QUZm001</strain>
    </source>
</reference>
<keyword evidence="2" id="KW-1003">Cell membrane</keyword>
<accession>A0AA38IRV1</accession>
<proteinExistence type="predicted"/>
<evidence type="ECO:0000256" key="1">
    <source>
        <dbReference type="ARBA" id="ARBA00004651"/>
    </source>
</evidence>
<feature type="transmembrane region" description="Helical" evidence="10">
    <location>
        <begin position="270"/>
        <end position="289"/>
    </location>
</feature>
<feature type="transmembrane region" description="Helical" evidence="10">
    <location>
        <begin position="836"/>
        <end position="857"/>
    </location>
</feature>
<dbReference type="PANTHER" id="PTHR21137">
    <property type="entry name" value="ODORANT RECEPTOR"/>
    <property type="match status" value="1"/>
</dbReference>
<evidence type="ECO:0000256" key="4">
    <source>
        <dbReference type="ARBA" id="ARBA00022692"/>
    </source>
</evidence>
<feature type="transmembrane region" description="Helical" evidence="10">
    <location>
        <begin position="578"/>
        <end position="599"/>
    </location>
</feature>
<evidence type="ECO:0000256" key="8">
    <source>
        <dbReference type="ARBA" id="ARBA00023170"/>
    </source>
</evidence>